<comment type="cofactor">
    <cofactor evidence="4">
        <name>Fe(2+)</name>
        <dbReference type="ChEBI" id="CHEBI:29033"/>
    </cofactor>
    <text evidence="4">Binds 1 Fe(2+) ion per subunit.</text>
</comment>
<protein>
    <recommendedName>
        <fullName evidence="4">Dioxygenase</fullName>
        <ecNumber evidence="4">1.13.11.-</ecNumber>
    </recommendedName>
</protein>
<dbReference type="EMBL" id="JAGGMR010000001">
    <property type="protein sequence ID" value="MBP2192374.1"/>
    <property type="molecule type" value="Genomic_DNA"/>
</dbReference>
<keyword evidence="4" id="KW-0560">Oxidoreductase</keyword>
<proteinExistence type="inferred from homology"/>
<keyword evidence="2 4" id="KW-0479">Metal-binding</keyword>
<gene>
    <name evidence="5" type="ORF">BJ987_005275</name>
</gene>
<keyword evidence="3 4" id="KW-0408">Iron</keyword>
<evidence type="ECO:0000313" key="6">
    <source>
        <dbReference type="Proteomes" id="UP001519325"/>
    </source>
</evidence>
<sequence length="51" mass="5770">MVTRTLAHNHADRTSYLMILDATDLTAQPLARIHLPVRVPTGFHGNWLPIH</sequence>
<reference evidence="5 6" key="1">
    <citation type="submission" date="2021-03" db="EMBL/GenBank/DDBJ databases">
        <title>Sequencing the genomes of 1000 actinobacteria strains.</title>
        <authorList>
            <person name="Klenk H.-P."/>
        </authorList>
    </citation>
    <scope>NUCLEOTIDE SEQUENCE [LARGE SCALE GENOMIC DNA]</scope>
    <source>
        <strain evidence="5 6">DSM 45516</strain>
    </source>
</reference>
<dbReference type="EC" id="1.13.11.-" evidence="4"/>
<keyword evidence="6" id="KW-1185">Reference proteome</keyword>
<accession>A0ABS4QKZ1</accession>
<dbReference type="Pfam" id="PF03055">
    <property type="entry name" value="RPE65"/>
    <property type="match status" value="1"/>
</dbReference>
<keyword evidence="4" id="KW-0223">Dioxygenase</keyword>
<evidence type="ECO:0000256" key="4">
    <source>
        <dbReference type="RuleBase" id="RU364048"/>
    </source>
</evidence>
<evidence type="ECO:0000256" key="1">
    <source>
        <dbReference type="ARBA" id="ARBA00006787"/>
    </source>
</evidence>
<evidence type="ECO:0000256" key="3">
    <source>
        <dbReference type="ARBA" id="ARBA00023004"/>
    </source>
</evidence>
<comment type="caution">
    <text evidence="5">The sequence shown here is derived from an EMBL/GenBank/DDBJ whole genome shotgun (WGS) entry which is preliminary data.</text>
</comment>
<comment type="similarity">
    <text evidence="1 4">Belongs to the carotenoid oxygenase family.</text>
</comment>
<dbReference type="InterPro" id="IPR004294">
    <property type="entry name" value="Carotenoid_Oase"/>
</dbReference>
<dbReference type="Proteomes" id="UP001519325">
    <property type="component" value="Unassembled WGS sequence"/>
</dbReference>
<evidence type="ECO:0000256" key="2">
    <source>
        <dbReference type="ARBA" id="ARBA00022723"/>
    </source>
</evidence>
<evidence type="ECO:0000313" key="5">
    <source>
        <dbReference type="EMBL" id="MBP2192374.1"/>
    </source>
</evidence>
<name>A0ABS4QKZ1_9NOCA</name>
<organism evidence="5 6">
    <name type="scientific">Nocardia goodfellowii</name>
    <dbReference type="NCBI Taxonomy" id="882446"/>
    <lineage>
        <taxon>Bacteria</taxon>
        <taxon>Bacillati</taxon>
        <taxon>Actinomycetota</taxon>
        <taxon>Actinomycetes</taxon>
        <taxon>Mycobacteriales</taxon>
        <taxon>Nocardiaceae</taxon>
        <taxon>Nocardia</taxon>
    </lineage>
</organism>
<dbReference type="RefSeq" id="WP_209895151.1">
    <property type="nucleotide sequence ID" value="NZ_JAGGMR010000001.1"/>
</dbReference>